<dbReference type="AlphaFoldDB" id="A0AAD2Q416"/>
<comment type="caution">
    <text evidence="1">The sequence shown here is derived from an EMBL/GenBank/DDBJ whole genome shotgun (WGS) entry which is preliminary data.</text>
</comment>
<accession>A0AAD2Q416</accession>
<proteinExistence type="predicted"/>
<sequence>MIRGFSLDCGLRVALRSQRVLTRGFYVQIGVDPSAIWSERDALELSPSTASTMRSAPSADSFADWHKGIPIFLAPDQRV</sequence>
<protein>
    <submittedName>
        <fullName evidence="1">Uncharacterized protein</fullName>
    </submittedName>
</protein>
<reference evidence="1" key="1">
    <citation type="submission" date="2023-11" db="EMBL/GenBank/DDBJ databases">
        <authorList>
            <person name="De Vega J J."/>
            <person name="De Vega J J."/>
        </authorList>
    </citation>
    <scope>NUCLEOTIDE SEQUENCE</scope>
</reference>
<keyword evidence="2" id="KW-1185">Reference proteome</keyword>
<gene>
    <name evidence="1" type="ORF">MYCIT1_LOCUS17010</name>
</gene>
<dbReference type="Proteomes" id="UP001295794">
    <property type="component" value="Unassembled WGS sequence"/>
</dbReference>
<evidence type="ECO:0000313" key="1">
    <source>
        <dbReference type="EMBL" id="CAK5271737.1"/>
    </source>
</evidence>
<dbReference type="EMBL" id="CAVNYO010000174">
    <property type="protein sequence ID" value="CAK5271737.1"/>
    <property type="molecule type" value="Genomic_DNA"/>
</dbReference>
<evidence type="ECO:0000313" key="2">
    <source>
        <dbReference type="Proteomes" id="UP001295794"/>
    </source>
</evidence>
<name>A0AAD2Q416_9AGAR</name>
<organism evidence="1 2">
    <name type="scientific">Mycena citricolor</name>
    <dbReference type="NCBI Taxonomy" id="2018698"/>
    <lineage>
        <taxon>Eukaryota</taxon>
        <taxon>Fungi</taxon>
        <taxon>Dikarya</taxon>
        <taxon>Basidiomycota</taxon>
        <taxon>Agaricomycotina</taxon>
        <taxon>Agaricomycetes</taxon>
        <taxon>Agaricomycetidae</taxon>
        <taxon>Agaricales</taxon>
        <taxon>Marasmiineae</taxon>
        <taxon>Mycenaceae</taxon>
        <taxon>Mycena</taxon>
    </lineage>
</organism>